<dbReference type="eggNOG" id="ENOG50326MW">
    <property type="taxonomic scope" value="Bacteria"/>
</dbReference>
<evidence type="ECO:0000313" key="2">
    <source>
        <dbReference type="EMBL" id="EFE64918.2"/>
    </source>
</evidence>
<evidence type="ECO:0000313" key="3">
    <source>
        <dbReference type="Proteomes" id="UP000003824"/>
    </source>
</evidence>
<evidence type="ECO:0000256" key="1">
    <source>
        <dbReference type="SAM" id="MobiDB-lite"/>
    </source>
</evidence>
<gene>
    <name evidence="2" type="ORF">SSFG_00172</name>
</gene>
<accession>D5ZU84</accession>
<dbReference type="EMBL" id="DS999641">
    <property type="protein sequence ID" value="EFE64918.2"/>
    <property type="molecule type" value="Genomic_DNA"/>
</dbReference>
<feature type="region of interest" description="Disordered" evidence="1">
    <location>
        <begin position="63"/>
        <end position="84"/>
    </location>
</feature>
<proteinExistence type="predicted"/>
<reference evidence="3" key="1">
    <citation type="submission" date="2008-12" db="EMBL/GenBank/DDBJ databases">
        <title>Annotation of Streptomyces ghanaensis ATCC 14672.</title>
        <authorList>
            <consortium name="The Broad Institute Genome Sequencing Platform"/>
            <consortium name="Broad Institute Microbial Sequencing Center"/>
            <person name="Fischbach M."/>
            <person name="Ward D."/>
            <person name="Young S."/>
            <person name="Kodira C.D."/>
            <person name="Zeng Q."/>
            <person name="Koehrsen M."/>
            <person name="Godfrey P."/>
            <person name="Alvarado L."/>
            <person name="Berlin A.M."/>
            <person name="Borenstein D."/>
            <person name="Chen Z."/>
            <person name="Engels R."/>
            <person name="Freedman E."/>
            <person name="Gellesch M."/>
            <person name="Goldberg J."/>
            <person name="Griggs A."/>
            <person name="Gujja S."/>
            <person name="Heiman D.I."/>
            <person name="Hepburn T.A."/>
            <person name="Howarth C."/>
            <person name="Jen D."/>
            <person name="Larson L."/>
            <person name="Lewis B."/>
            <person name="Mehta T."/>
            <person name="Park D."/>
            <person name="Pearson M."/>
            <person name="Roberts A."/>
            <person name="Saif S."/>
            <person name="Shea T.D."/>
            <person name="Shenoy N."/>
            <person name="Sisk P."/>
            <person name="Stolte C."/>
            <person name="Sykes S.N."/>
            <person name="Walk T."/>
            <person name="White J."/>
            <person name="Yandava C."/>
            <person name="Straight P."/>
            <person name="Clardy J."/>
            <person name="Hung D."/>
            <person name="Kolter R."/>
            <person name="Mekalanos J."/>
            <person name="Walker S."/>
            <person name="Walsh C.T."/>
            <person name="Wieland B.L.C."/>
            <person name="Ilzarbe M."/>
            <person name="Galagan J."/>
            <person name="Nusbaum C."/>
            <person name="Birren B."/>
        </authorList>
    </citation>
    <scope>NUCLEOTIDE SEQUENCE [LARGE SCALE GENOMIC DNA]</scope>
    <source>
        <strain evidence="3">ATCC 14672 / DSM 40746 / JCM 4963 / KCTC 9882 / NRRL B-12104 / FH 1290</strain>
    </source>
</reference>
<name>D5ZU84_STRV1</name>
<dbReference type="AlphaFoldDB" id="D5ZU84"/>
<dbReference type="Proteomes" id="UP000003824">
    <property type="component" value="Unassembled WGS sequence"/>
</dbReference>
<sequence length="84" mass="8553">MRGAVSALIEEALGAGAVVSHWHEAATVEVLAVDCRRIVELVAATWVRAEDSAGGAIISGELATAEPQPMPPAHRGAALSGRAV</sequence>
<organism evidence="2 3">
    <name type="scientific">Streptomyces viridosporus (strain ATCC 14672 / DSM 40746 / JCM 4963 / KCTC 9882 / NRRL B-12104 / FH 1290)</name>
    <name type="common">Streptomyces ghanaensis</name>
    <dbReference type="NCBI Taxonomy" id="566461"/>
    <lineage>
        <taxon>Bacteria</taxon>
        <taxon>Bacillati</taxon>
        <taxon>Actinomycetota</taxon>
        <taxon>Actinomycetes</taxon>
        <taxon>Kitasatosporales</taxon>
        <taxon>Streptomycetaceae</taxon>
        <taxon>Streptomyces</taxon>
    </lineage>
</organism>
<protein>
    <submittedName>
        <fullName evidence="2">Predicted protein</fullName>
    </submittedName>
</protein>